<dbReference type="EMBL" id="JACXZA010000006">
    <property type="protein sequence ID" value="MBD3921473.1"/>
    <property type="molecule type" value="Genomic_DNA"/>
</dbReference>
<keyword evidence="1 5" id="KW-0489">Methyltransferase</keyword>
<dbReference type="Gene3D" id="3.40.50.150">
    <property type="entry name" value="Vaccinia Virus protein VP39"/>
    <property type="match status" value="1"/>
</dbReference>
<organism evidence="5 6">
    <name type="scientific">Paenibacillus terricola</name>
    <dbReference type="NCBI Taxonomy" id="2763503"/>
    <lineage>
        <taxon>Bacteria</taxon>
        <taxon>Bacillati</taxon>
        <taxon>Bacillota</taxon>
        <taxon>Bacilli</taxon>
        <taxon>Bacillales</taxon>
        <taxon>Paenibacillaceae</taxon>
        <taxon>Paenibacillus</taxon>
    </lineage>
</organism>
<proteinExistence type="predicted"/>
<evidence type="ECO:0000259" key="4">
    <source>
        <dbReference type="Pfam" id="PF08241"/>
    </source>
</evidence>
<dbReference type="Pfam" id="PF08241">
    <property type="entry name" value="Methyltransf_11"/>
    <property type="match status" value="1"/>
</dbReference>
<evidence type="ECO:0000256" key="2">
    <source>
        <dbReference type="ARBA" id="ARBA00022679"/>
    </source>
</evidence>
<dbReference type="RefSeq" id="WP_191205778.1">
    <property type="nucleotide sequence ID" value="NZ_JACXZA010000006.1"/>
</dbReference>
<keyword evidence="3" id="KW-0949">S-adenosyl-L-methionine</keyword>
<dbReference type="PANTHER" id="PTHR43464">
    <property type="entry name" value="METHYLTRANSFERASE"/>
    <property type="match status" value="1"/>
</dbReference>
<dbReference type="InterPro" id="IPR013216">
    <property type="entry name" value="Methyltransf_11"/>
</dbReference>
<evidence type="ECO:0000256" key="3">
    <source>
        <dbReference type="ARBA" id="ARBA00022691"/>
    </source>
</evidence>
<evidence type="ECO:0000256" key="1">
    <source>
        <dbReference type="ARBA" id="ARBA00022603"/>
    </source>
</evidence>
<keyword evidence="2" id="KW-0808">Transferase</keyword>
<reference evidence="5 6" key="1">
    <citation type="submission" date="2020-09" db="EMBL/GenBank/DDBJ databases">
        <title>Paenibacillus sp. strain PR3 16S rRNA gene Genome sequencing and assembly.</title>
        <authorList>
            <person name="Kim J."/>
        </authorList>
    </citation>
    <scope>NUCLEOTIDE SEQUENCE [LARGE SCALE GENOMIC DNA]</scope>
    <source>
        <strain evidence="5 6">PR3</strain>
    </source>
</reference>
<dbReference type="PANTHER" id="PTHR43464:SF19">
    <property type="entry name" value="UBIQUINONE BIOSYNTHESIS O-METHYLTRANSFERASE, MITOCHONDRIAL"/>
    <property type="match status" value="1"/>
</dbReference>
<dbReference type="CDD" id="cd02440">
    <property type="entry name" value="AdoMet_MTases"/>
    <property type="match status" value="1"/>
</dbReference>
<dbReference type="Proteomes" id="UP000609346">
    <property type="component" value="Unassembled WGS sequence"/>
</dbReference>
<sequence length="271" mass="31093">MANSIVDYYNQFDEWGRLDREPIEFLVNWHYMRKHLPAQGHILDIGAGPGKYSMALAQHGYEVTLADLTPRLVDIARDKAEELELTKQFRGFHAADATDLSRYDDQAFDAALMLGPLYHLQEEADRSRAASELHRITKRGGLVFVAFMTRTRHLMTSLSDPHQWKPNHEPEGIMSFAQTGNFNHTDEGRFTGAYYYEIEKIEPFMEAHGFRTIQLIGSSSIAGSMKGERFDYWQSFGEERYRAIMGLVYREAANRFNLGASSHLLYIGRAE</sequence>
<evidence type="ECO:0000313" key="6">
    <source>
        <dbReference type="Proteomes" id="UP000609346"/>
    </source>
</evidence>
<dbReference type="GO" id="GO:0032259">
    <property type="term" value="P:methylation"/>
    <property type="evidence" value="ECO:0007669"/>
    <property type="project" value="UniProtKB-KW"/>
</dbReference>
<dbReference type="InterPro" id="IPR029063">
    <property type="entry name" value="SAM-dependent_MTases_sf"/>
</dbReference>
<gene>
    <name evidence="5" type="ORF">H8B09_22085</name>
</gene>
<dbReference type="GO" id="GO:0008168">
    <property type="term" value="F:methyltransferase activity"/>
    <property type="evidence" value="ECO:0007669"/>
    <property type="project" value="UniProtKB-KW"/>
</dbReference>
<comment type="caution">
    <text evidence="5">The sequence shown here is derived from an EMBL/GenBank/DDBJ whole genome shotgun (WGS) entry which is preliminary data.</text>
</comment>
<accession>A0ABR8MZT8</accession>
<dbReference type="SUPFAM" id="SSF53335">
    <property type="entry name" value="S-adenosyl-L-methionine-dependent methyltransferases"/>
    <property type="match status" value="1"/>
</dbReference>
<protein>
    <submittedName>
        <fullName evidence="5">Class I SAM-dependent methyltransferase</fullName>
    </submittedName>
</protein>
<evidence type="ECO:0000313" key="5">
    <source>
        <dbReference type="EMBL" id="MBD3921473.1"/>
    </source>
</evidence>
<name>A0ABR8MZT8_9BACL</name>
<feature type="domain" description="Methyltransferase type 11" evidence="4">
    <location>
        <begin position="43"/>
        <end position="144"/>
    </location>
</feature>
<keyword evidence="6" id="KW-1185">Reference proteome</keyword>